<keyword evidence="2" id="KW-0472">Membrane</keyword>
<name>A0A7W9X088_9BURK</name>
<sequence length="207" mass="21995">MLMQEQGARSRAGSVAFIVLAHVLFVLALVHYASPRPDNVSTPVDYIAFAFIVAPEKPVPTPSPMPQARSAPPPVAVPAVRPTRIATQRATPASPEPITIVTPPEETPSAAPAETTTAPASAPPGKLDMESLRGLARQVEKERVPTALERVRTAEQLRGSDDNNLARAIKRAKNPDCQKKYAGGTEANLLLLIPLAIDTITGTGCTW</sequence>
<dbReference type="Proteomes" id="UP000540787">
    <property type="component" value="Unassembled WGS sequence"/>
</dbReference>
<dbReference type="EMBL" id="JACHBX010000002">
    <property type="protein sequence ID" value="MBB6134059.1"/>
    <property type="molecule type" value="Genomic_DNA"/>
</dbReference>
<dbReference type="RefSeq" id="WP_183554291.1">
    <property type="nucleotide sequence ID" value="NZ_JACHBX010000002.1"/>
</dbReference>
<evidence type="ECO:0000256" key="2">
    <source>
        <dbReference type="SAM" id="Phobius"/>
    </source>
</evidence>
<evidence type="ECO:0000313" key="4">
    <source>
        <dbReference type="Proteomes" id="UP000540787"/>
    </source>
</evidence>
<evidence type="ECO:0000313" key="3">
    <source>
        <dbReference type="EMBL" id="MBB6134059.1"/>
    </source>
</evidence>
<feature type="transmembrane region" description="Helical" evidence="2">
    <location>
        <begin position="12"/>
        <end position="33"/>
    </location>
</feature>
<keyword evidence="2" id="KW-1133">Transmembrane helix</keyword>
<organism evidence="3 4">
    <name type="scientific">Massilia aurea</name>
    <dbReference type="NCBI Taxonomy" id="373040"/>
    <lineage>
        <taxon>Bacteria</taxon>
        <taxon>Pseudomonadati</taxon>
        <taxon>Pseudomonadota</taxon>
        <taxon>Betaproteobacteria</taxon>
        <taxon>Burkholderiales</taxon>
        <taxon>Oxalobacteraceae</taxon>
        <taxon>Telluria group</taxon>
        <taxon>Massilia</taxon>
    </lineage>
</organism>
<dbReference type="AlphaFoldDB" id="A0A7W9X088"/>
<feature type="compositionally biased region" description="Low complexity" evidence="1">
    <location>
        <begin position="96"/>
        <end position="124"/>
    </location>
</feature>
<protein>
    <submittedName>
        <fullName evidence="3">Uncharacterized protein</fullName>
    </submittedName>
</protein>
<reference evidence="3 4" key="1">
    <citation type="submission" date="2020-08" db="EMBL/GenBank/DDBJ databases">
        <title>The Agave Microbiome: Exploring the role of microbial communities in plant adaptations to desert environments.</title>
        <authorList>
            <person name="Partida-Martinez L.P."/>
        </authorList>
    </citation>
    <scope>NUCLEOTIDE SEQUENCE [LARGE SCALE GENOMIC DNA]</scope>
    <source>
        <strain evidence="3 4">AT3.2</strain>
    </source>
</reference>
<gene>
    <name evidence="3" type="ORF">HD842_002201</name>
</gene>
<feature type="region of interest" description="Disordered" evidence="1">
    <location>
        <begin position="88"/>
        <end position="128"/>
    </location>
</feature>
<evidence type="ECO:0000256" key="1">
    <source>
        <dbReference type="SAM" id="MobiDB-lite"/>
    </source>
</evidence>
<keyword evidence="4" id="KW-1185">Reference proteome</keyword>
<comment type="caution">
    <text evidence="3">The sequence shown here is derived from an EMBL/GenBank/DDBJ whole genome shotgun (WGS) entry which is preliminary data.</text>
</comment>
<accession>A0A7W9X088</accession>
<keyword evidence="2" id="KW-0812">Transmembrane</keyword>
<proteinExistence type="predicted"/>